<accession>A0AAD9EFF8</accession>
<organism evidence="1 2">
    <name type="scientific">Colletotrichum chrysophilum</name>
    <dbReference type="NCBI Taxonomy" id="1836956"/>
    <lineage>
        <taxon>Eukaryota</taxon>
        <taxon>Fungi</taxon>
        <taxon>Dikarya</taxon>
        <taxon>Ascomycota</taxon>
        <taxon>Pezizomycotina</taxon>
        <taxon>Sordariomycetes</taxon>
        <taxon>Hypocreomycetidae</taxon>
        <taxon>Glomerellales</taxon>
        <taxon>Glomerellaceae</taxon>
        <taxon>Colletotrichum</taxon>
        <taxon>Colletotrichum gloeosporioides species complex</taxon>
    </lineage>
</organism>
<protein>
    <submittedName>
        <fullName evidence="1">Uncharacterized protein</fullName>
    </submittedName>
</protein>
<keyword evidence="2" id="KW-1185">Reference proteome</keyword>
<evidence type="ECO:0000313" key="2">
    <source>
        <dbReference type="Proteomes" id="UP001243330"/>
    </source>
</evidence>
<reference evidence="1" key="1">
    <citation type="submission" date="2023-01" db="EMBL/GenBank/DDBJ databases">
        <title>Colletotrichum chrysophilum M932 genome sequence.</title>
        <authorList>
            <person name="Baroncelli R."/>
        </authorList>
    </citation>
    <scope>NUCLEOTIDE SEQUENCE</scope>
    <source>
        <strain evidence="1">M932</strain>
    </source>
</reference>
<sequence>MPLRGASYVPGITRWIVHLLSHMAIEPTSHFHRTAWSSAE</sequence>
<dbReference type="EMBL" id="JAQOWY010000239">
    <property type="protein sequence ID" value="KAK1846363.1"/>
    <property type="molecule type" value="Genomic_DNA"/>
</dbReference>
<comment type="caution">
    <text evidence="1">The sequence shown here is derived from an EMBL/GenBank/DDBJ whole genome shotgun (WGS) entry which is preliminary data.</text>
</comment>
<proteinExistence type="predicted"/>
<gene>
    <name evidence="1" type="ORF">CCHR01_11029</name>
</gene>
<evidence type="ECO:0000313" key="1">
    <source>
        <dbReference type="EMBL" id="KAK1846363.1"/>
    </source>
</evidence>
<dbReference type="Proteomes" id="UP001243330">
    <property type="component" value="Unassembled WGS sequence"/>
</dbReference>
<name>A0AAD9EFF8_9PEZI</name>
<dbReference type="AlphaFoldDB" id="A0AAD9EFF8"/>